<feature type="compositionally biased region" description="Low complexity" evidence="5">
    <location>
        <begin position="705"/>
        <end position="723"/>
    </location>
</feature>
<feature type="compositionally biased region" description="Basic and acidic residues" evidence="5">
    <location>
        <begin position="453"/>
        <end position="464"/>
    </location>
</feature>
<keyword evidence="2" id="KW-0902">Two-component regulatory system</keyword>
<evidence type="ECO:0000256" key="1">
    <source>
        <dbReference type="ARBA" id="ARBA00022553"/>
    </source>
</evidence>
<gene>
    <name evidence="7" type="ORF">K432DRAFT_402857</name>
</gene>
<name>A0A8E2JHT4_9PEZI</name>
<dbReference type="FunFam" id="3.40.50.2300:FF:000146">
    <property type="entry name" value="Putative two-component response regulator SSK1p"/>
    <property type="match status" value="1"/>
</dbReference>
<reference evidence="7 8" key="1">
    <citation type="journal article" date="2016" name="Nat. Commun.">
        <title>Ectomycorrhizal ecology is imprinted in the genome of the dominant symbiotic fungus Cenococcum geophilum.</title>
        <authorList>
            <consortium name="DOE Joint Genome Institute"/>
            <person name="Peter M."/>
            <person name="Kohler A."/>
            <person name="Ohm R.A."/>
            <person name="Kuo A."/>
            <person name="Krutzmann J."/>
            <person name="Morin E."/>
            <person name="Arend M."/>
            <person name="Barry K.W."/>
            <person name="Binder M."/>
            <person name="Choi C."/>
            <person name="Clum A."/>
            <person name="Copeland A."/>
            <person name="Grisel N."/>
            <person name="Haridas S."/>
            <person name="Kipfer T."/>
            <person name="LaButti K."/>
            <person name="Lindquist E."/>
            <person name="Lipzen A."/>
            <person name="Maire R."/>
            <person name="Meier B."/>
            <person name="Mihaltcheva S."/>
            <person name="Molinier V."/>
            <person name="Murat C."/>
            <person name="Poggeler S."/>
            <person name="Quandt C.A."/>
            <person name="Sperisen C."/>
            <person name="Tritt A."/>
            <person name="Tisserant E."/>
            <person name="Crous P.W."/>
            <person name="Henrissat B."/>
            <person name="Nehls U."/>
            <person name="Egli S."/>
            <person name="Spatafora J.W."/>
            <person name="Grigoriev I.V."/>
            <person name="Martin F.M."/>
        </authorList>
    </citation>
    <scope>NUCLEOTIDE SEQUENCE [LARGE SCALE GENOMIC DNA]</scope>
    <source>
        <strain evidence="7 8">CBS 459.81</strain>
    </source>
</reference>
<dbReference type="CDD" id="cd17546">
    <property type="entry name" value="REC_hyHK_CKI1_RcsC-like"/>
    <property type="match status" value="1"/>
</dbReference>
<dbReference type="SUPFAM" id="SSF52172">
    <property type="entry name" value="CheY-like"/>
    <property type="match status" value="1"/>
</dbReference>
<feature type="compositionally biased region" description="Pro residues" evidence="5">
    <location>
        <begin position="465"/>
        <end position="479"/>
    </location>
</feature>
<feature type="compositionally biased region" description="Low complexity" evidence="5">
    <location>
        <begin position="18"/>
        <end position="34"/>
    </location>
</feature>
<proteinExistence type="inferred from homology"/>
<feature type="compositionally biased region" description="Polar residues" evidence="5">
    <location>
        <begin position="47"/>
        <end position="63"/>
    </location>
</feature>
<feature type="region of interest" description="Disordered" evidence="5">
    <location>
        <begin position="1"/>
        <end position="73"/>
    </location>
</feature>
<feature type="modified residue" description="4-aspartylphosphate" evidence="4">
    <location>
        <position position="577"/>
    </location>
</feature>
<feature type="region of interest" description="Disordered" evidence="5">
    <location>
        <begin position="110"/>
        <end position="129"/>
    </location>
</feature>
<feature type="compositionally biased region" description="Polar residues" evidence="5">
    <location>
        <begin position="430"/>
        <end position="449"/>
    </location>
</feature>
<feature type="domain" description="Response regulatory" evidence="6">
    <location>
        <begin position="528"/>
        <end position="684"/>
    </location>
</feature>
<dbReference type="InterPro" id="IPR001789">
    <property type="entry name" value="Sig_transdc_resp-reg_receiver"/>
</dbReference>
<keyword evidence="1 4" id="KW-0597">Phosphoprotein</keyword>
<feature type="compositionally biased region" description="Polar residues" evidence="5">
    <location>
        <begin position="110"/>
        <end position="123"/>
    </location>
</feature>
<dbReference type="Gene3D" id="3.40.50.2300">
    <property type="match status" value="1"/>
</dbReference>
<evidence type="ECO:0000313" key="8">
    <source>
        <dbReference type="Proteomes" id="UP000250266"/>
    </source>
</evidence>
<evidence type="ECO:0000259" key="6">
    <source>
        <dbReference type="PROSITE" id="PS50110"/>
    </source>
</evidence>
<keyword evidence="8" id="KW-1185">Reference proteome</keyword>
<sequence length="800" mass="86599">MGDLKSRLNNARTKLLRRGSATSSRSNGSSAASGEKSALPTVHQPRLSASLTKLPEISSQQAGSAEDDIEYDNKALSKSEDLIREGELQGGFQNNPPSFETIADRRTESLNSKDPQTFENSITELPPPCEPARPAITLEEPTPIPIPAHLEGLPTAQLGPENNSQERDIASPLRLPPRFFNPRQGTSGAVRRQSLVTTSNARIIETLLEPENPLASAGVRASQDYFSTELSAFDAGMLHRKIWVKRPNASATLVQVREDDLVDDVRGMILKKYANSLGKNFDAPDVILRIFPRDTSQKTGDRVLGPEEEMCRTLDAYYPDGQTVNEALVIDVPQRRTPKPSPRAVQHGIPYYYDESRPIENAAEYFPPMPVVNPSPTALTTASHDSRASLSHAAHERSISVLSTGQLPPLPSPGGTRRLHYARPKYPRQNAVSPTALTSSGITASSSRPSCRPRHDSNASDTKHPAPPAPPLPTPPAPEVPVTKANSSPPAPRVSSPRPTKSRKRQKPPPEAPSLPAGLLDGSVPPINVLIVEDNIINLRVLGAFMERLKVRWQRAMNGREAVTKWRAGGFHLVLMDIQLPIMNGLEATKEIRRLERVNSIGVFSSASNETPDLLGRDGEGGKEIKEEDKLGDGLLFKSPVIIVALTASSLQSDRHEALAAGCNDFLTKPVNFVWLERKVKEWGCMQALIDFDGWRKWKDFAAQSDSSKGTSKMSSSFSITASNKSKPSVTLSPSSTATPVGNMKGGNGTGPNGASAGAKAKKKEEDKKKRESVGMGVPVVEEKESESPSPEADSSGSLT</sequence>
<dbReference type="Pfam" id="PF00072">
    <property type="entry name" value="Response_reg"/>
    <property type="match status" value="1"/>
</dbReference>
<accession>A0A8E2JHT4</accession>
<protein>
    <recommendedName>
        <fullName evidence="6">Response regulatory domain-containing protein</fullName>
    </recommendedName>
</protein>
<dbReference type="PANTHER" id="PTHR45339:SF1">
    <property type="entry name" value="HYBRID SIGNAL TRANSDUCTION HISTIDINE KINASE J"/>
    <property type="match status" value="1"/>
</dbReference>
<evidence type="ECO:0000256" key="5">
    <source>
        <dbReference type="SAM" id="MobiDB-lite"/>
    </source>
</evidence>
<dbReference type="PROSITE" id="PS50110">
    <property type="entry name" value="RESPONSE_REGULATORY"/>
    <property type="match status" value="1"/>
</dbReference>
<comment type="similarity">
    <text evidence="3">Belongs to the SSK1 family.</text>
</comment>
<evidence type="ECO:0000256" key="2">
    <source>
        <dbReference type="ARBA" id="ARBA00023012"/>
    </source>
</evidence>
<feature type="region of interest" description="Disordered" evidence="5">
    <location>
        <begin position="703"/>
        <end position="800"/>
    </location>
</feature>
<evidence type="ECO:0000256" key="4">
    <source>
        <dbReference type="PROSITE-ProRule" id="PRU00169"/>
    </source>
</evidence>
<dbReference type="Proteomes" id="UP000250266">
    <property type="component" value="Unassembled WGS sequence"/>
</dbReference>
<feature type="compositionally biased region" description="Basic residues" evidence="5">
    <location>
        <begin position="417"/>
        <end position="426"/>
    </location>
</feature>
<feature type="compositionally biased region" description="Polar residues" evidence="5">
    <location>
        <begin position="724"/>
        <end position="740"/>
    </location>
</feature>
<dbReference type="SMART" id="SM00448">
    <property type="entry name" value="REC"/>
    <property type="match status" value="1"/>
</dbReference>
<evidence type="ECO:0000256" key="3">
    <source>
        <dbReference type="ARBA" id="ARBA00093463"/>
    </source>
</evidence>
<evidence type="ECO:0000313" key="7">
    <source>
        <dbReference type="EMBL" id="OCK82489.1"/>
    </source>
</evidence>
<dbReference type="AlphaFoldDB" id="A0A8E2JHT4"/>
<feature type="region of interest" description="Disordered" evidence="5">
    <location>
        <begin position="376"/>
        <end position="519"/>
    </location>
</feature>
<dbReference type="PANTHER" id="PTHR45339">
    <property type="entry name" value="HYBRID SIGNAL TRANSDUCTION HISTIDINE KINASE J"/>
    <property type="match status" value="1"/>
</dbReference>
<dbReference type="GO" id="GO:0000156">
    <property type="term" value="F:phosphorelay response regulator activity"/>
    <property type="evidence" value="ECO:0007669"/>
    <property type="project" value="UniProtKB-ARBA"/>
</dbReference>
<feature type="compositionally biased region" description="Basic and acidic residues" evidence="5">
    <location>
        <begin position="763"/>
        <end position="773"/>
    </location>
</feature>
<dbReference type="EMBL" id="KV744886">
    <property type="protein sequence ID" value="OCK82489.1"/>
    <property type="molecule type" value="Genomic_DNA"/>
</dbReference>
<organism evidence="7 8">
    <name type="scientific">Lepidopterella palustris CBS 459.81</name>
    <dbReference type="NCBI Taxonomy" id="1314670"/>
    <lineage>
        <taxon>Eukaryota</taxon>
        <taxon>Fungi</taxon>
        <taxon>Dikarya</taxon>
        <taxon>Ascomycota</taxon>
        <taxon>Pezizomycotina</taxon>
        <taxon>Dothideomycetes</taxon>
        <taxon>Pleosporomycetidae</taxon>
        <taxon>Mytilinidiales</taxon>
        <taxon>Argynnaceae</taxon>
        <taxon>Lepidopterella</taxon>
    </lineage>
</organism>
<dbReference type="InterPro" id="IPR011006">
    <property type="entry name" value="CheY-like_superfamily"/>
</dbReference>
<dbReference type="OrthoDB" id="21225at2759"/>